<feature type="signal peptide" evidence="6">
    <location>
        <begin position="1"/>
        <end position="17"/>
    </location>
</feature>
<reference evidence="8 9" key="1">
    <citation type="submission" date="2017-06" db="EMBL/GenBank/DDBJ databases">
        <title>Ant-infecting Ophiocordyceps genomes reveal a high diversity of potential behavioral manipulation genes and a possible major role for enterotoxins.</title>
        <authorList>
            <person name="De Bekker C."/>
            <person name="Evans H.C."/>
            <person name="Brachmann A."/>
            <person name="Hughes D.P."/>
        </authorList>
    </citation>
    <scope>NUCLEOTIDE SEQUENCE [LARGE SCALE GENOMIC DNA]</scope>
    <source>
        <strain evidence="8 9">Map16</strain>
    </source>
</reference>
<dbReference type="OrthoDB" id="4922542at2759"/>
<evidence type="ECO:0000256" key="6">
    <source>
        <dbReference type="SAM" id="SignalP"/>
    </source>
</evidence>
<dbReference type="PROSITE" id="PS51895">
    <property type="entry name" value="AA1"/>
    <property type="match status" value="1"/>
</dbReference>
<gene>
    <name evidence="8" type="ORF">CDD80_6215</name>
</gene>
<feature type="domain" description="AA1-like" evidence="7">
    <location>
        <begin position="21"/>
        <end position="107"/>
    </location>
</feature>
<evidence type="ECO:0000256" key="3">
    <source>
        <dbReference type="ARBA" id="ARBA00022729"/>
    </source>
</evidence>
<name>A0A2C5YMY1_9HYPO</name>
<evidence type="ECO:0000256" key="5">
    <source>
        <dbReference type="PROSITE-ProRule" id="PRU01243"/>
    </source>
</evidence>
<comment type="caution">
    <text evidence="5">Lacks conserved residue(s) required for the propagation of feature annotation.</text>
</comment>
<comment type="caution">
    <text evidence="8">The sequence shown here is derived from an EMBL/GenBank/DDBJ whole genome shotgun (WGS) entry which is preliminary data.</text>
</comment>
<dbReference type="Proteomes" id="UP000226431">
    <property type="component" value="Unassembled WGS sequence"/>
</dbReference>
<protein>
    <recommendedName>
        <fullName evidence="7">AA1-like domain-containing protein</fullName>
    </recommendedName>
</protein>
<sequence>MHALALTSLLLTSRILASPTPPPEKIEINDLAIRTTSSENGAAVNYVEFSLTGTHARNTKCRSPVYVKEPSISIRGSCAADQYFFVFWPSFEGNDYRLEVFDRLRDG</sequence>
<evidence type="ECO:0000259" key="7">
    <source>
        <dbReference type="PROSITE" id="PS51895"/>
    </source>
</evidence>
<dbReference type="InterPro" id="IPR032382">
    <property type="entry name" value="AltA1"/>
</dbReference>
<keyword evidence="3 6" id="KW-0732">Signal</keyword>
<accession>A0A2C5YMY1</accession>
<proteinExistence type="predicted"/>
<evidence type="ECO:0000313" key="9">
    <source>
        <dbReference type="Proteomes" id="UP000226431"/>
    </source>
</evidence>
<evidence type="ECO:0000313" key="8">
    <source>
        <dbReference type="EMBL" id="PHH70137.1"/>
    </source>
</evidence>
<keyword evidence="4" id="KW-1015">Disulfide bond</keyword>
<evidence type="ECO:0000256" key="2">
    <source>
        <dbReference type="ARBA" id="ARBA00022525"/>
    </source>
</evidence>
<organism evidence="8 9">
    <name type="scientific">Ophiocordyceps camponoti-rufipedis</name>
    <dbReference type="NCBI Taxonomy" id="2004952"/>
    <lineage>
        <taxon>Eukaryota</taxon>
        <taxon>Fungi</taxon>
        <taxon>Dikarya</taxon>
        <taxon>Ascomycota</taxon>
        <taxon>Pezizomycotina</taxon>
        <taxon>Sordariomycetes</taxon>
        <taxon>Hypocreomycetidae</taxon>
        <taxon>Hypocreales</taxon>
        <taxon>Ophiocordycipitaceae</taxon>
        <taxon>Ophiocordyceps</taxon>
    </lineage>
</organism>
<comment type="subcellular location">
    <subcellularLocation>
        <location evidence="1">Secreted</location>
    </subcellularLocation>
</comment>
<keyword evidence="2" id="KW-0964">Secreted</keyword>
<evidence type="ECO:0000256" key="1">
    <source>
        <dbReference type="ARBA" id="ARBA00004613"/>
    </source>
</evidence>
<evidence type="ECO:0000256" key="4">
    <source>
        <dbReference type="ARBA" id="ARBA00023157"/>
    </source>
</evidence>
<dbReference type="EMBL" id="NJES01000664">
    <property type="protein sequence ID" value="PHH70137.1"/>
    <property type="molecule type" value="Genomic_DNA"/>
</dbReference>
<keyword evidence="9" id="KW-1185">Reference proteome</keyword>
<dbReference type="AlphaFoldDB" id="A0A2C5YMY1"/>
<dbReference type="GO" id="GO:0005576">
    <property type="term" value="C:extracellular region"/>
    <property type="evidence" value="ECO:0007669"/>
    <property type="project" value="UniProtKB-SubCell"/>
</dbReference>
<feature type="chain" id="PRO_5012744899" description="AA1-like domain-containing protein" evidence="6">
    <location>
        <begin position="18"/>
        <end position="107"/>
    </location>
</feature>